<reference evidence="7 8" key="1">
    <citation type="submission" date="2019-06" db="EMBL/GenBank/DDBJ databases">
        <authorList>
            <person name="Li M."/>
        </authorList>
    </citation>
    <scope>NUCLEOTIDE SEQUENCE [LARGE SCALE GENOMIC DNA]</scope>
    <source>
        <strain evidence="7 8">BGMRC2036</strain>
    </source>
</reference>
<dbReference type="OrthoDB" id="3224382at2"/>
<dbReference type="GO" id="GO:0030170">
    <property type="term" value="F:pyridoxal phosphate binding"/>
    <property type="evidence" value="ECO:0007669"/>
    <property type="project" value="InterPro"/>
</dbReference>
<sequence length="383" mass="42213">MTDIIAIDRRGSDSNKWRAFPQNVIPLPVADMDYAADPAIIAAIEKRLAHGVLGYGSATDSLRAVLVDAMMHDYGWKIEPDWLVFLPGVEPGFNMALNAFTRPGDTVMQEFPVYKPLRTAPATWGLKTAAIWQTHSETGRWESDHEALEKAASHASLMLLCNPQNPTGRVYSHEELTFRASLCLKHDLLLVSDEIHCGLTLDGRKHIPVASLSKDIENRSITLMAASKTWNIAGLKAAFAIVPNAAIRSRFMEAKKGLVDSVNVLGLAAMEAAYRDGGAWRQAVREKIAENRDMLHRALDETMPKAKALKADASFLAWIDLSAYNLNAPAASWLLQHARIGVSDGRDFGDGLEQFVRLNFASAAETLAEALRRMAKALENKER</sequence>
<dbReference type="RefSeq" id="WP_141149956.1">
    <property type="nucleotide sequence ID" value="NZ_VHLG01000011.1"/>
</dbReference>
<dbReference type="NCBIfam" id="TIGR04350">
    <property type="entry name" value="C_S_lyase_PatB"/>
    <property type="match status" value="1"/>
</dbReference>
<keyword evidence="8" id="KW-1185">Reference proteome</keyword>
<protein>
    <recommendedName>
        <fullName evidence="2">cysteine-S-conjugate beta-lyase</fullName>
        <ecNumber evidence="2">4.4.1.13</ecNumber>
    </recommendedName>
</protein>
<dbReference type="AlphaFoldDB" id="A0A506UAB1"/>
<evidence type="ECO:0000313" key="8">
    <source>
        <dbReference type="Proteomes" id="UP000318801"/>
    </source>
</evidence>
<dbReference type="EC" id="4.4.1.13" evidence="2"/>
<evidence type="ECO:0000256" key="1">
    <source>
        <dbReference type="ARBA" id="ARBA00001933"/>
    </source>
</evidence>
<evidence type="ECO:0000256" key="2">
    <source>
        <dbReference type="ARBA" id="ARBA00012224"/>
    </source>
</evidence>
<accession>A0A506UAB1</accession>
<dbReference type="InterPro" id="IPR015421">
    <property type="entry name" value="PyrdxlP-dep_Trfase_major"/>
</dbReference>
<dbReference type="EMBL" id="VHLG01000011">
    <property type="protein sequence ID" value="TPW28757.1"/>
    <property type="molecule type" value="Genomic_DNA"/>
</dbReference>
<dbReference type="InterPro" id="IPR015422">
    <property type="entry name" value="PyrdxlP-dep_Trfase_small"/>
</dbReference>
<keyword evidence="3" id="KW-0663">Pyridoxal phosphate</keyword>
<evidence type="ECO:0000313" key="7">
    <source>
        <dbReference type="EMBL" id="TPW28757.1"/>
    </source>
</evidence>
<keyword evidence="4 7" id="KW-0456">Lyase</keyword>
<comment type="similarity">
    <text evidence="5">Belongs to the class-II pyridoxal-phosphate-dependent aminotransferase family. MalY/PatB cystathionine beta-lyase subfamily.</text>
</comment>
<dbReference type="InterPro" id="IPR051798">
    <property type="entry name" value="Class-II_PLP-Dep_Aminotrans"/>
</dbReference>
<dbReference type="PANTHER" id="PTHR43525">
    <property type="entry name" value="PROTEIN MALY"/>
    <property type="match status" value="1"/>
</dbReference>
<dbReference type="CDD" id="cd00609">
    <property type="entry name" value="AAT_like"/>
    <property type="match status" value="1"/>
</dbReference>
<evidence type="ECO:0000256" key="3">
    <source>
        <dbReference type="ARBA" id="ARBA00022898"/>
    </source>
</evidence>
<evidence type="ECO:0000256" key="5">
    <source>
        <dbReference type="ARBA" id="ARBA00037974"/>
    </source>
</evidence>
<dbReference type="InterPro" id="IPR004839">
    <property type="entry name" value="Aminotransferase_I/II_large"/>
</dbReference>
<evidence type="ECO:0000256" key="4">
    <source>
        <dbReference type="ARBA" id="ARBA00023239"/>
    </source>
</evidence>
<dbReference type="SUPFAM" id="SSF53383">
    <property type="entry name" value="PLP-dependent transferases"/>
    <property type="match status" value="1"/>
</dbReference>
<dbReference type="InterPro" id="IPR015424">
    <property type="entry name" value="PyrdxlP-dep_Trfase"/>
</dbReference>
<organism evidence="7 8">
    <name type="scientific">Martelella alba</name>
    <dbReference type="NCBI Taxonomy" id="2590451"/>
    <lineage>
        <taxon>Bacteria</taxon>
        <taxon>Pseudomonadati</taxon>
        <taxon>Pseudomonadota</taxon>
        <taxon>Alphaproteobacteria</taxon>
        <taxon>Hyphomicrobiales</taxon>
        <taxon>Aurantimonadaceae</taxon>
        <taxon>Martelella</taxon>
    </lineage>
</organism>
<evidence type="ECO:0000259" key="6">
    <source>
        <dbReference type="Pfam" id="PF00155"/>
    </source>
</evidence>
<dbReference type="Gene3D" id="3.90.1150.10">
    <property type="entry name" value="Aspartate Aminotransferase, domain 1"/>
    <property type="match status" value="1"/>
</dbReference>
<dbReference type="PANTHER" id="PTHR43525:SF1">
    <property type="entry name" value="PROTEIN MALY"/>
    <property type="match status" value="1"/>
</dbReference>
<dbReference type="GO" id="GO:0047804">
    <property type="term" value="F:cysteine-S-conjugate beta-lyase activity"/>
    <property type="evidence" value="ECO:0007669"/>
    <property type="project" value="UniProtKB-EC"/>
</dbReference>
<comment type="cofactor">
    <cofactor evidence="1">
        <name>pyridoxal 5'-phosphate</name>
        <dbReference type="ChEBI" id="CHEBI:597326"/>
    </cofactor>
</comment>
<dbReference type="Pfam" id="PF00155">
    <property type="entry name" value="Aminotran_1_2"/>
    <property type="match status" value="1"/>
</dbReference>
<dbReference type="Gene3D" id="3.40.640.10">
    <property type="entry name" value="Type I PLP-dependent aspartate aminotransferase-like (Major domain)"/>
    <property type="match status" value="1"/>
</dbReference>
<dbReference type="InterPro" id="IPR027619">
    <property type="entry name" value="C-S_lyase_PatB-like"/>
</dbReference>
<gene>
    <name evidence="7" type="ORF">FJU08_15580</name>
</gene>
<name>A0A506UAB1_9HYPH</name>
<proteinExistence type="inferred from homology"/>
<comment type="caution">
    <text evidence="7">The sequence shown here is derived from an EMBL/GenBank/DDBJ whole genome shotgun (WGS) entry which is preliminary data.</text>
</comment>
<feature type="domain" description="Aminotransferase class I/classII large" evidence="6">
    <location>
        <begin position="23"/>
        <end position="373"/>
    </location>
</feature>
<dbReference type="Proteomes" id="UP000318801">
    <property type="component" value="Unassembled WGS sequence"/>
</dbReference>